<evidence type="ECO:0000256" key="1">
    <source>
        <dbReference type="ARBA" id="ARBA00023242"/>
    </source>
</evidence>
<dbReference type="eggNOG" id="ENOG502QSY2">
    <property type="taxonomic scope" value="Eukaryota"/>
</dbReference>
<gene>
    <name evidence="4" type="ORF">MELLADRAFT_117440</name>
</gene>
<evidence type="ECO:0000313" key="5">
    <source>
        <dbReference type="Proteomes" id="UP000001072"/>
    </source>
</evidence>
<dbReference type="CDD" id="cd12148">
    <property type="entry name" value="fungal_TF_MHR"/>
    <property type="match status" value="1"/>
</dbReference>
<dbReference type="Proteomes" id="UP000001072">
    <property type="component" value="Unassembled WGS sequence"/>
</dbReference>
<dbReference type="InterPro" id="IPR007219">
    <property type="entry name" value="XnlR_reg_dom"/>
</dbReference>
<dbReference type="HOGENOM" id="CLU_381757_0_0_1"/>
<feature type="region of interest" description="Disordered" evidence="2">
    <location>
        <begin position="1"/>
        <end position="29"/>
    </location>
</feature>
<feature type="region of interest" description="Disordered" evidence="2">
    <location>
        <begin position="701"/>
        <end position="725"/>
    </location>
</feature>
<dbReference type="VEuPathDB" id="FungiDB:MELLADRAFT_117440"/>
<dbReference type="KEGG" id="mlr:MELLADRAFT_117440"/>
<protein>
    <recommendedName>
        <fullName evidence="3">Xylanolytic transcriptional activator regulatory domain-containing protein</fullName>
    </recommendedName>
</protein>
<dbReference type="GO" id="GO:0008270">
    <property type="term" value="F:zinc ion binding"/>
    <property type="evidence" value="ECO:0007669"/>
    <property type="project" value="InterPro"/>
</dbReference>
<dbReference type="GO" id="GO:0003700">
    <property type="term" value="F:DNA-binding transcription factor activity"/>
    <property type="evidence" value="ECO:0007669"/>
    <property type="project" value="InterPro"/>
</dbReference>
<dbReference type="AlphaFoldDB" id="F4RX40"/>
<feature type="compositionally biased region" description="Basic and acidic residues" evidence="2">
    <location>
        <begin position="1"/>
        <end position="14"/>
    </location>
</feature>
<dbReference type="PANTHER" id="PTHR46910">
    <property type="entry name" value="TRANSCRIPTION FACTOR PDR1"/>
    <property type="match status" value="1"/>
</dbReference>
<dbReference type="GeneID" id="18926016"/>
<sequence>MIEDSSRSLAERLTEKRHRAMTSQDTSLPPPDLAHSLISIYFSHVHPFTIVIHQENFLGLYGSGLIHRDLTFKGLCYAMFAAASPHSTDERVLCSLPDQPASPQTAGARYAAAAVTTISPMTLPCTLFDLQAMAILTHYYLSMCTPTSAWLVIGSWLRRVQDVGVHVEEMPRWRTSILKDQLRKRAFWYMVVSERLLCMSLGRSSTILELELTVQLPLFIPDEVLTKMHSEHPGKVTSKDQERYKNMSWEMSGDTYLACATAYWSLRKTIAAPFLKIFSIKPDKVLPRSDSDVWDSPKLVLIDLAAKIDHYIEHQIPSVARWNPDRKDDKSLIWTAFLNSFVLNIKMLAHRYFLNDNPQEIKVCTAAASTNLDILDQLHKRGLLALTAHWAPYRILPTALICLYAACRREYEIPREEKLKAWADVHRAINLLSAMAPKYFLAQQLHESLSRLVNHRIEEIRSTMTDEATASEKTRRSNVGESTPNIFASNQQVPAHQQTTKPCGVPMANPYTTSQSSTSISSASHHNPTKQPTSMEGFEEILDHLLSLPSGALYDQTNLPGHAPPPECRAGAGSTAGLTSPSSPHIPRECGGMYSNPSEQLNAASYLSYSAFDIHPPDPASFSEAWYAPTAEGSYPVQARGEYVGFNEDFVPPLHLDASFFHLDPTPSFPTVNSTLFPGSSSSMFNTPVFPNYIQTTQVSQSSIPASTTQRSPTFPWHESNFGNQ</sequence>
<feature type="region of interest" description="Disordered" evidence="2">
    <location>
        <begin position="557"/>
        <end position="588"/>
    </location>
</feature>
<dbReference type="STRING" id="747676.F4RX40"/>
<evidence type="ECO:0000259" key="3">
    <source>
        <dbReference type="SMART" id="SM00906"/>
    </source>
</evidence>
<evidence type="ECO:0000256" key="2">
    <source>
        <dbReference type="SAM" id="MobiDB-lite"/>
    </source>
</evidence>
<dbReference type="RefSeq" id="XP_007413691.1">
    <property type="nucleotide sequence ID" value="XM_007413629.1"/>
</dbReference>
<proteinExistence type="predicted"/>
<name>F4RX40_MELLP</name>
<reference evidence="5" key="1">
    <citation type="journal article" date="2011" name="Proc. Natl. Acad. Sci. U.S.A.">
        <title>Obligate biotrophy features unraveled by the genomic analysis of rust fungi.</title>
        <authorList>
            <person name="Duplessis S."/>
            <person name="Cuomo C.A."/>
            <person name="Lin Y.-C."/>
            <person name="Aerts A."/>
            <person name="Tisserant E."/>
            <person name="Veneault-Fourrey C."/>
            <person name="Joly D.L."/>
            <person name="Hacquard S."/>
            <person name="Amselem J."/>
            <person name="Cantarel B.L."/>
            <person name="Chiu R."/>
            <person name="Coutinho P.M."/>
            <person name="Feau N."/>
            <person name="Field M."/>
            <person name="Frey P."/>
            <person name="Gelhaye E."/>
            <person name="Goldberg J."/>
            <person name="Grabherr M.G."/>
            <person name="Kodira C.D."/>
            <person name="Kohler A."/>
            <person name="Kuees U."/>
            <person name="Lindquist E.A."/>
            <person name="Lucas S.M."/>
            <person name="Mago R."/>
            <person name="Mauceli E."/>
            <person name="Morin E."/>
            <person name="Murat C."/>
            <person name="Pangilinan J.L."/>
            <person name="Park R."/>
            <person name="Pearson M."/>
            <person name="Quesneville H."/>
            <person name="Rouhier N."/>
            <person name="Sakthikumar S."/>
            <person name="Salamov A.A."/>
            <person name="Schmutz J."/>
            <person name="Selles B."/>
            <person name="Shapiro H."/>
            <person name="Tanguay P."/>
            <person name="Tuskan G.A."/>
            <person name="Henrissat B."/>
            <person name="Van de Peer Y."/>
            <person name="Rouze P."/>
            <person name="Ellis J.G."/>
            <person name="Dodds P.N."/>
            <person name="Schein J.E."/>
            <person name="Zhong S."/>
            <person name="Hamelin R.C."/>
            <person name="Grigoriev I.V."/>
            <person name="Szabo L.J."/>
            <person name="Martin F."/>
        </authorList>
    </citation>
    <scope>NUCLEOTIDE SEQUENCE [LARGE SCALE GENOMIC DNA]</scope>
    <source>
        <strain evidence="5">98AG31 / pathotype 3-4-7</strain>
    </source>
</reference>
<dbReference type="EMBL" id="GL883127">
    <property type="protein sequence ID" value="EGG02898.1"/>
    <property type="molecule type" value="Genomic_DNA"/>
</dbReference>
<feature type="compositionally biased region" description="Polar residues" evidence="2">
    <location>
        <begin position="525"/>
        <end position="534"/>
    </location>
</feature>
<dbReference type="GO" id="GO:0003677">
    <property type="term" value="F:DNA binding"/>
    <property type="evidence" value="ECO:0007669"/>
    <property type="project" value="InterPro"/>
</dbReference>
<organism evidence="5">
    <name type="scientific">Melampsora larici-populina (strain 98AG31 / pathotype 3-4-7)</name>
    <name type="common">Poplar leaf rust fungus</name>
    <dbReference type="NCBI Taxonomy" id="747676"/>
    <lineage>
        <taxon>Eukaryota</taxon>
        <taxon>Fungi</taxon>
        <taxon>Dikarya</taxon>
        <taxon>Basidiomycota</taxon>
        <taxon>Pucciniomycotina</taxon>
        <taxon>Pucciniomycetes</taxon>
        <taxon>Pucciniales</taxon>
        <taxon>Melampsoraceae</taxon>
        <taxon>Melampsora</taxon>
    </lineage>
</organism>
<dbReference type="OrthoDB" id="4456959at2759"/>
<dbReference type="PANTHER" id="PTHR46910:SF1">
    <property type="entry name" value="MISCELLANEOUS ZN(II)2CYS6 TRANSCRIPTION FACTOR (EUROFUNG)-RELATED"/>
    <property type="match status" value="1"/>
</dbReference>
<dbReference type="SMART" id="SM00906">
    <property type="entry name" value="Fungal_trans"/>
    <property type="match status" value="1"/>
</dbReference>
<dbReference type="InterPro" id="IPR050987">
    <property type="entry name" value="AtrR-like"/>
</dbReference>
<dbReference type="Pfam" id="PF04082">
    <property type="entry name" value="Fungal_trans"/>
    <property type="match status" value="1"/>
</dbReference>
<feature type="region of interest" description="Disordered" evidence="2">
    <location>
        <begin position="463"/>
        <end position="534"/>
    </location>
</feature>
<keyword evidence="5" id="KW-1185">Reference proteome</keyword>
<feature type="compositionally biased region" description="Polar residues" evidence="2">
    <location>
        <begin position="477"/>
        <end position="501"/>
    </location>
</feature>
<feature type="domain" description="Xylanolytic transcriptional activator regulatory" evidence="3">
    <location>
        <begin position="149"/>
        <end position="223"/>
    </location>
</feature>
<evidence type="ECO:0000313" key="4">
    <source>
        <dbReference type="EMBL" id="EGG02898.1"/>
    </source>
</evidence>
<dbReference type="InParanoid" id="F4RX40"/>
<keyword evidence="1" id="KW-0539">Nucleus</keyword>
<feature type="compositionally biased region" description="Polar residues" evidence="2">
    <location>
        <begin position="701"/>
        <end position="713"/>
    </location>
</feature>
<accession>F4RX40</accession>
<feature type="compositionally biased region" description="Low complexity" evidence="2">
    <location>
        <begin position="512"/>
        <end position="524"/>
    </location>
</feature>
<dbReference type="GO" id="GO:0006351">
    <property type="term" value="P:DNA-templated transcription"/>
    <property type="evidence" value="ECO:0007669"/>
    <property type="project" value="InterPro"/>
</dbReference>